<dbReference type="RefSeq" id="WP_013314420.1">
    <property type="nucleotide sequence ID" value="NC_014484.1"/>
</dbReference>
<dbReference type="Proteomes" id="UP000001296">
    <property type="component" value="Chromosome"/>
</dbReference>
<organism evidence="5 6">
    <name type="scientific">Winmispira thermophila (strain ATCC 49972 / DSM 6192 / RI 19.B1)</name>
    <name type="common">Spirochaeta thermophila</name>
    <dbReference type="NCBI Taxonomy" id="665571"/>
    <lineage>
        <taxon>Bacteria</taxon>
        <taxon>Pseudomonadati</taxon>
        <taxon>Spirochaetota</taxon>
        <taxon>Spirochaetia</taxon>
        <taxon>Winmispirales</taxon>
        <taxon>Winmispiraceae</taxon>
        <taxon>Winmispira</taxon>
    </lineage>
</organism>
<name>E0RNJ0_WINT6</name>
<dbReference type="PaxDb" id="665571-STHERM_c16410"/>
<dbReference type="GO" id="GO:0006508">
    <property type="term" value="P:proteolysis"/>
    <property type="evidence" value="ECO:0007669"/>
    <property type="project" value="UniProtKB-KW"/>
</dbReference>
<accession>E0RNJ0</accession>
<evidence type="ECO:0000259" key="4">
    <source>
        <dbReference type="Pfam" id="PF16325"/>
    </source>
</evidence>
<dbReference type="InterPro" id="IPR032525">
    <property type="entry name" value="Peptidase_U32_C"/>
</dbReference>
<keyword evidence="2" id="KW-0378">Hydrolase</keyword>
<dbReference type="MEROPS" id="U32.002"/>
<dbReference type="Gene3D" id="2.40.30.10">
    <property type="entry name" value="Translation factors"/>
    <property type="match status" value="1"/>
</dbReference>
<dbReference type="Pfam" id="PF01136">
    <property type="entry name" value="Peptidase_U32"/>
    <property type="match status" value="1"/>
</dbReference>
<dbReference type="Pfam" id="PF16325">
    <property type="entry name" value="Peptidase_U32_C"/>
    <property type="match status" value="1"/>
</dbReference>
<evidence type="ECO:0000313" key="6">
    <source>
        <dbReference type="Proteomes" id="UP000001296"/>
    </source>
</evidence>
<sequence length="414" mass="46922">MELVSPAGNVEKLIYAYRYGADAAYLGLAGFSLRARADNFSGEDYREVVPIKHETGRRLYCALNVYFHPPDLDRLKASLDYIALYPFDAFIISDLGVLPILKERFPEAHIHLSTQANCTNEEAARLYHSLGISRIVVARELSLDEIRRIKDAVPELEIEAFVHGAMCLAYSGRCFLSAWMADRRSGNRGDCAHSCRWEYRVLEERLRPGEYYPVFEGEGFSMILSSKDLCMFDHLDKMKEAGVDALKIEGRMKSVYYTAVVTRAYRKALDALSGIPVPDLHRYREDLFHVSHREYSTGFYFEKEGIAHPASEEVRPRHVFLGIVGHKAGEGLFSLDVRNRIRRGMCLEYVGPHIHALKDTSFRLLDEEGREVDSLSHNQRGFLKTDLPVEEGFLIRAAHPSSSTNGEAGKPARL</sequence>
<dbReference type="EMBL" id="CP001698">
    <property type="protein sequence ID" value="ADN02581.1"/>
    <property type="molecule type" value="Genomic_DNA"/>
</dbReference>
<dbReference type="AlphaFoldDB" id="E0RNJ0"/>
<comment type="similarity">
    <text evidence="3">Belongs to the peptidase U32 family.</text>
</comment>
<evidence type="ECO:0000256" key="3">
    <source>
        <dbReference type="ARBA" id="ARBA00038374"/>
    </source>
</evidence>
<proteinExistence type="inferred from homology"/>
<dbReference type="GO" id="GO:0008233">
    <property type="term" value="F:peptidase activity"/>
    <property type="evidence" value="ECO:0007669"/>
    <property type="project" value="UniProtKB-KW"/>
</dbReference>
<gene>
    <name evidence="5" type="ordered locus">STHERM_c16410</name>
</gene>
<evidence type="ECO:0000256" key="2">
    <source>
        <dbReference type="ARBA" id="ARBA00022801"/>
    </source>
</evidence>
<protein>
    <recommendedName>
        <fullName evidence="4">Peptidase family U32 C-terminal domain-containing protein</fullName>
    </recommendedName>
</protein>
<reference key="1">
    <citation type="submission" date="2009-08" db="EMBL/GenBank/DDBJ databases">
        <title>The genome sequence of Spirochaeta thermophila DSM6192.</title>
        <authorList>
            <person name="Angelov A."/>
            <person name="Mientus M."/>
            <person name="Wittenberg S."/>
            <person name="Lehmann R."/>
            <person name="Liesegang H."/>
            <person name="Daniel R."/>
            <person name="Liebl W."/>
        </authorList>
    </citation>
    <scope>NUCLEOTIDE SEQUENCE</scope>
    <source>
        <strain>DSM 6192</strain>
    </source>
</reference>
<dbReference type="HOGENOM" id="CLU_011540_0_0_12"/>
<dbReference type="KEGG" id="sta:STHERM_c16410"/>
<reference evidence="5 6" key="2">
    <citation type="journal article" date="2010" name="J. Bacteriol.">
        <title>Genome sequence of the polysaccharide-degrading, thermophilic anaerobe Spirochaeta thermophila DSM 6192.</title>
        <authorList>
            <person name="Angelov A."/>
            <person name="Liebl S."/>
            <person name="Ballschmiter M."/>
            <person name="Bomeke M."/>
            <person name="Lehmann R."/>
            <person name="Liesegang H."/>
            <person name="Daniel R."/>
            <person name="Liebl W."/>
        </authorList>
    </citation>
    <scope>NUCLEOTIDE SEQUENCE [LARGE SCALE GENOMIC DNA]</scope>
    <source>
        <strain evidence="6">ATCC 49972 / DSM 6192 / RI 19.B1</strain>
    </source>
</reference>
<dbReference type="PANTHER" id="PTHR30217">
    <property type="entry name" value="PEPTIDASE U32 FAMILY"/>
    <property type="match status" value="1"/>
</dbReference>
<dbReference type="PANTHER" id="PTHR30217:SF6">
    <property type="entry name" value="TRNA HYDROXYLATION PROTEIN P"/>
    <property type="match status" value="1"/>
</dbReference>
<feature type="domain" description="Peptidase family U32 C-terminal" evidence="4">
    <location>
        <begin position="317"/>
        <end position="396"/>
    </location>
</feature>
<dbReference type="PROSITE" id="PS01276">
    <property type="entry name" value="PEPTIDASE_U32"/>
    <property type="match status" value="1"/>
</dbReference>
<dbReference type="InterPro" id="IPR001539">
    <property type="entry name" value="Peptidase_U32"/>
</dbReference>
<evidence type="ECO:0000256" key="1">
    <source>
        <dbReference type="ARBA" id="ARBA00022670"/>
    </source>
</evidence>
<evidence type="ECO:0000313" key="5">
    <source>
        <dbReference type="EMBL" id="ADN02581.1"/>
    </source>
</evidence>
<dbReference type="InterPro" id="IPR051454">
    <property type="entry name" value="RNA/ubiquinone_mod_enzymes"/>
</dbReference>
<keyword evidence="1" id="KW-0645">Protease</keyword>
<dbReference type="eggNOG" id="COG0826">
    <property type="taxonomic scope" value="Bacteria"/>
</dbReference>